<name>A0A085NIN1_9BILA</name>
<dbReference type="SUPFAM" id="SSF81324">
    <property type="entry name" value="Voltage-gated potassium channels"/>
    <property type="match status" value="1"/>
</dbReference>
<dbReference type="PROSITE" id="PS50042">
    <property type="entry name" value="CNMP_BINDING_3"/>
    <property type="match status" value="1"/>
</dbReference>
<dbReference type="GO" id="GO:0005886">
    <property type="term" value="C:plasma membrane"/>
    <property type="evidence" value="ECO:0007669"/>
    <property type="project" value="TreeGrafter"/>
</dbReference>
<dbReference type="InterPro" id="IPR000595">
    <property type="entry name" value="cNMP-bd_dom"/>
</dbReference>
<evidence type="ECO:0000256" key="5">
    <source>
        <dbReference type="ARBA" id="ARBA00023065"/>
    </source>
</evidence>
<feature type="chain" id="PRO_5001796031" description="Cyclic nucleotide-binding domain-containing protein" evidence="11">
    <location>
        <begin position="22"/>
        <end position="931"/>
    </location>
</feature>
<evidence type="ECO:0000313" key="14">
    <source>
        <dbReference type="EMBL" id="KFD69327.1"/>
    </source>
</evidence>
<keyword evidence="2" id="KW-0813">Transport</keyword>
<evidence type="ECO:0000256" key="11">
    <source>
        <dbReference type="SAM" id="SignalP"/>
    </source>
</evidence>
<evidence type="ECO:0000256" key="3">
    <source>
        <dbReference type="ARBA" id="ARBA00022692"/>
    </source>
</evidence>
<feature type="signal peptide" evidence="11">
    <location>
        <begin position="1"/>
        <end position="21"/>
    </location>
</feature>
<evidence type="ECO:0000256" key="2">
    <source>
        <dbReference type="ARBA" id="ARBA00022448"/>
    </source>
</evidence>
<dbReference type="PANTHER" id="PTHR45638:SF11">
    <property type="entry name" value="CYCLIC NUCLEOTIDE-GATED CATION CHANNEL SUBUNIT A"/>
    <property type="match status" value="1"/>
</dbReference>
<evidence type="ECO:0000256" key="9">
    <source>
        <dbReference type="SAM" id="Coils"/>
    </source>
</evidence>
<gene>
    <name evidence="14" type="ORF">M514_10334</name>
</gene>
<dbReference type="GO" id="GO:0005223">
    <property type="term" value="F:intracellularly cGMP-activated cation channel activity"/>
    <property type="evidence" value="ECO:0007669"/>
    <property type="project" value="TreeGrafter"/>
</dbReference>
<evidence type="ECO:0000256" key="7">
    <source>
        <dbReference type="ARBA" id="ARBA00023286"/>
    </source>
</evidence>
<dbReference type="Gene3D" id="1.10.287.630">
    <property type="entry name" value="Helix hairpin bin"/>
    <property type="match status" value="1"/>
</dbReference>
<dbReference type="PROSITE" id="PS50240">
    <property type="entry name" value="TRYPSIN_DOM"/>
    <property type="match status" value="1"/>
</dbReference>
<feature type="transmembrane region" description="Helical" evidence="10">
    <location>
        <begin position="594"/>
        <end position="611"/>
    </location>
</feature>
<feature type="domain" description="Cyclic nucleotide-binding" evidence="12">
    <location>
        <begin position="728"/>
        <end position="847"/>
    </location>
</feature>
<dbReference type="FunFam" id="2.60.120.10:FF:000002">
    <property type="entry name" value="Cyclic nucleotide gated channel alpha 1a"/>
    <property type="match status" value="1"/>
</dbReference>
<dbReference type="InterPro" id="IPR014710">
    <property type="entry name" value="RmlC-like_jellyroll"/>
</dbReference>
<dbReference type="EMBL" id="KL367496">
    <property type="protein sequence ID" value="KFD69327.1"/>
    <property type="molecule type" value="Genomic_DNA"/>
</dbReference>
<protein>
    <recommendedName>
        <fullName evidence="15">Cyclic nucleotide-binding domain-containing protein</fullName>
    </recommendedName>
</protein>
<accession>A0A085NIN1</accession>
<dbReference type="InterPro" id="IPR018488">
    <property type="entry name" value="cNMP-bd_CS"/>
</dbReference>
<proteinExistence type="predicted"/>
<keyword evidence="3 10" id="KW-0812">Transmembrane</keyword>
<evidence type="ECO:0000256" key="8">
    <source>
        <dbReference type="ARBA" id="ARBA00023303"/>
    </source>
</evidence>
<dbReference type="CDD" id="cd00038">
    <property type="entry name" value="CAP_ED"/>
    <property type="match status" value="1"/>
</dbReference>
<organism evidence="14">
    <name type="scientific">Trichuris suis</name>
    <name type="common">pig whipworm</name>
    <dbReference type="NCBI Taxonomy" id="68888"/>
    <lineage>
        <taxon>Eukaryota</taxon>
        <taxon>Metazoa</taxon>
        <taxon>Ecdysozoa</taxon>
        <taxon>Nematoda</taxon>
        <taxon>Enoplea</taxon>
        <taxon>Dorylaimia</taxon>
        <taxon>Trichinellida</taxon>
        <taxon>Trichuridae</taxon>
        <taxon>Trichuris</taxon>
    </lineage>
</organism>
<dbReference type="GO" id="GO:0005222">
    <property type="term" value="F:intracellularly cAMP-activated cation channel activity"/>
    <property type="evidence" value="ECO:0007669"/>
    <property type="project" value="TreeGrafter"/>
</dbReference>
<keyword evidence="4 10" id="KW-1133">Transmembrane helix</keyword>
<dbReference type="GO" id="GO:0044877">
    <property type="term" value="F:protein-containing complex binding"/>
    <property type="evidence" value="ECO:0007669"/>
    <property type="project" value="TreeGrafter"/>
</dbReference>
<dbReference type="GO" id="GO:0004252">
    <property type="term" value="F:serine-type endopeptidase activity"/>
    <property type="evidence" value="ECO:0007669"/>
    <property type="project" value="InterPro"/>
</dbReference>
<dbReference type="PANTHER" id="PTHR45638">
    <property type="entry name" value="CYCLIC NUCLEOTIDE-GATED CATION CHANNEL SUBUNIT A"/>
    <property type="match status" value="1"/>
</dbReference>
<dbReference type="SUPFAM" id="SSF50494">
    <property type="entry name" value="Trypsin-like serine proteases"/>
    <property type="match status" value="1"/>
</dbReference>
<evidence type="ECO:0000256" key="1">
    <source>
        <dbReference type="ARBA" id="ARBA00004141"/>
    </source>
</evidence>
<evidence type="ECO:0000259" key="13">
    <source>
        <dbReference type="PROSITE" id="PS50240"/>
    </source>
</evidence>
<feature type="transmembrane region" description="Helical" evidence="10">
    <location>
        <begin position="623"/>
        <end position="648"/>
    </location>
</feature>
<reference evidence="14" key="1">
    <citation type="journal article" date="2014" name="Nat. Genet.">
        <title>Genome and transcriptome of the porcine whipworm Trichuris suis.</title>
        <authorList>
            <person name="Jex A.R."/>
            <person name="Nejsum P."/>
            <person name="Schwarz E.M."/>
            <person name="Hu L."/>
            <person name="Young N.D."/>
            <person name="Hall R.S."/>
            <person name="Korhonen P.K."/>
            <person name="Liao S."/>
            <person name="Thamsborg S."/>
            <person name="Xia J."/>
            <person name="Xu P."/>
            <person name="Wang S."/>
            <person name="Scheerlinck J.P."/>
            <person name="Hofmann A."/>
            <person name="Sternberg P.W."/>
            <person name="Wang J."/>
            <person name="Gasser R.B."/>
        </authorList>
    </citation>
    <scope>NUCLEOTIDE SEQUENCE [LARGE SCALE GENOMIC DNA]</scope>
    <source>
        <strain evidence="14">DCEP-RM93F</strain>
    </source>
</reference>
<evidence type="ECO:0000256" key="10">
    <source>
        <dbReference type="SAM" id="Phobius"/>
    </source>
</evidence>
<comment type="subcellular location">
    <subcellularLocation>
        <location evidence="1">Membrane</location>
        <topology evidence="1">Multi-pass membrane protein</topology>
    </subcellularLocation>
</comment>
<dbReference type="Proteomes" id="UP000030758">
    <property type="component" value="Unassembled WGS sequence"/>
</dbReference>
<dbReference type="InterPro" id="IPR050866">
    <property type="entry name" value="CNG_cation_channel"/>
</dbReference>
<dbReference type="GO" id="GO:0017071">
    <property type="term" value="C:intracellular cyclic nucleotide activated cation channel complex"/>
    <property type="evidence" value="ECO:0007669"/>
    <property type="project" value="TreeGrafter"/>
</dbReference>
<dbReference type="InterPro" id="IPR043504">
    <property type="entry name" value="Peptidase_S1_PA_chymotrypsin"/>
</dbReference>
<dbReference type="Pfam" id="PF00089">
    <property type="entry name" value="Trypsin"/>
    <property type="match status" value="1"/>
</dbReference>
<dbReference type="Gene3D" id="2.40.10.10">
    <property type="entry name" value="Trypsin-like serine proteases"/>
    <property type="match status" value="1"/>
</dbReference>
<dbReference type="GO" id="GO:0030553">
    <property type="term" value="F:cGMP binding"/>
    <property type="evidence" value="ECO:0007669"/>
    <property type="project" value="TreeGrafter"/>
</dbReference>
<feature type="coiled-coil region" evidence="9">
    <location>
        <begin position="881"/>
        <end position="919"/>
    </location>
</feature>
<keyword evidence="5" id="KW-0406">Ion transport</keyword>
<evidence type="ECO:0000256" key="6">
    <source>
        <dbReference type="ARBA" id="ARBA00023136"/>
    </source>
</evidence>
<dbReference type="Gene3D" id="2.60.120.10">
    <property type="entry name" value="Jelly Rolls"/>
    <property type="match status" value="1"/>
</dbReference>
<keyword evidence="9" id="KW-0175">Coiled coil</keyword>
<evidence type="ECO:0000259" key="12">
    <source>
        <dbReference type="PROSITE" id="PS50042"/>
    </source>
</evidence>
<evidence type="ECO:0000256" key="4">
    <source>
        <dbReference type="ARBA" id="ARBA00022989"/>
    </source>
</evidence>
<keyword evidence="8" id="KW-0407">Ion channel</keyword>
<keyword evidence="6 10" id="KW-0472">Membrane</keyword>
<dbReference type="SUPFAM" id="SSF51206">
    <property type="entry name" value="cAMP-binding domain-like"/>
    <property type="match status" value="1"/>
</dbReference>
<feature type="domain" description="Peptidase S1" evidence="13">
    <location>
        <begin position="46"/>
        <end position="313"/>
    </location>
</feature>
<dbReference type="AlphaFoldDB" id="A0A085NIN1"/>
<sequence length="931" mass="106180">MRNQQIEIVCAIFLLVINLHCTPTEETSPNCGNPYKHGGMVVQRYFIGKDSLKANPWTVMIMKKKTKVVKCLGVLLPASENSSSTVLTASRCVKKSKKPNQGEYAIKVYYGATKLSPVVTTGNKGQVRSHANLNVSSDPSQDLALLFLREPIIYNSSASPVCLGISKNVERNEICYVSIFTHGMLTTMPATVVPTFECTRNDIAKKMREDDICAKQLKSKDRVHVTVGDDTMYAREMATNPEQYRRSMTAASKRIEQPMDADQNGHSSRLIGQTPSSEAIERLPLENAERHPSAAGVAKTLICIQNWLNRVERRRSTEGIRYDLAELVKSSSKDSLRSRKESNASVVLNIGDPTAARLSSLKKLAKQWANKLFYETIDFKETWYKIWLGIVTLTYLYNLVTIIARFSFYELEEQLYSVWLALNYISDAVYLFDCYVELRLIFLERGMPVTDRRRVMKCNLRTKPFALSAMASLPTDHIFRLLPIPSSVVILSRFNRLLRYNRVVQFVNFAETETSMPNLFRTVQLMVIVYLIFHWATCFYFLVSTAYGLESDSWVYNSERILDVTFDCANSTCRQPSEVVGTGTCGVIQYPLLLKHYLLCLYWAALVLISVGEQPFPIEIGQYLFTIVNFVAGTLILAGLIGNVRIVIAGMNQQRSTFRSCFDGVKNFMEMRKVNLELRKRVISWFTYVWEQKHAIIDEDAVMAMLPMNLRTQLAIALHIRTLRKANLFKDCDPGLLTEMALKLKLQIFSPNDYICRKGEIGKDMYIVKQGLLNVVADDGVTVLVTLKEGSVFGELSIMDIPGNRNGNRRTTSVRSVGFSELFALSKSDLFESLEKYPEAKRLLLEKGREILRKDKLLIEHEPLPKNVFDFVEQEYDYESLNQLSRNIVSLKRQLAEKNTQVKRTCDLTEQRVLQLEQNCRSNYCTWKEIQ</sequence>
<dbReference type="Pfam" id="PF00027">
    <property type="entry name" value="cNMP_binding"/>
    <property type="match status" value="1"/>
</dbReference>
<dbReference type="InterPro" id="IPR018490">
    <property type="entry name" value="cNMP-bd_dom_sf"/>
</dbReference>
<dbReference type="InterPro" id="IPR009003">
    <property type="entry name" value="Peptidase_S1_PA"/>
</dbReference>
<dbReference type="FunFam" id="1.10.287.630:FF:000001">
    <property type="entry name" value="Cyclic nucleotide-gated channel alpha 3"/>
    <property type="match status" value="1"/>
</dbReference>
<keyword evidence="7" id="KW-1071">Ligand-gated ion channel</keyword>
<feature type="transmembrane region" description="Helical" evidence="10">
    <location>
        <begin position="525"/>
        <end position="549"/>
    </location>
</feature>
<dbReference type="PROSITE" id="PS00888">
    <property type="entry name" value="CNMP_BINDING_1"/>
    <property type="match status" value="1"/>
</dbReference>
<dbReference type="SMART" id="SM00100">
    <property type="entry name" value="cNMP"/>
    <property type="match status" value="1"/>
</dbReference>
<evidence type="ECO:0008006" key="15">
    <source>
        <dbReference type="Google" id="ProtNLM"/>
    </source>
</evidence>
<dbReference type="GO" id="GO:0006508">
    <property type="term" value="P:proteolysis"/>
    <property type="evidence" value="ECO:0007669"/>
    <property type="project" value="InterPro"/>
</dbReference>
<dbReference type="InterPro" id="IPR001254">
    <property type="entry name" value="Trypsin_dom"/>
</dbReference>
<keyword evidence="11" id="KW-0732">Signal</keyword>
<feature type="transmembrane region" description="Helical" evidence="10">
    <location>
        <begin position="386"/>
        <end position="408"/>
    </location>
</feature>